<dbReference type="NCBIfam" id="TIGR01615">
    <property type="entry name" value="A_thal_3542"/>
    <property type="match status" value="1"/>
</dbReference>
<dbReference type="PANTHER" id="PTHR31579">
    <property type="entry name" value="OS03G0796600 PROTEIN"/>
    <property type="match status" value="1"/>
</dbReference>
<proteinExistence type="predicted"/>
<dbReference type="InterPro" id="IPR006502">
    <property type="entry name" value="PDDEXK-like"/>
</dbReference>
<protein>
    <submittedName>
        <fullName evidence="1">Translation initiation factor if-2 like</fullName>
    </submittedName>
</protein>
<evidence type="ECO:0000313" key="1">
    <source>
        <dbReference type="EMBL" id="KAF5188557.1"/>
    </source>
</evidence>
<gene>
    <name evidence="1" type="ORF">FRX31_021854</name>
</gene>
<dbReference type="AlphaFoldDB" id="A0A7J6VV23"/>
<keyword evidence="1" id="KW-0648">Protein biosynthesis</keyword>
<comment type="caution">
    <text evidence="1">The sequence shown here is derived from an EMBL/GenBank/DDBJ whole genome shotgun (WGS) entry which is preliminary data.</text>
</comment>
<dbReference type="Pfam" id="PF04720">
    <property type="entry name" value="PDDEXK_6"/>
    <property type="match status" value="1"/>
</dbReference>
<reference evidence="1 2" key="1">
    <citation type="submission" date="2020-06" db="EMBL/GenBank/DDBJ databases">
        <title>Transcriptomic and genomic resources for Thalictrum thalictroides and T. hernandezii: Facilitating candidate gene discovery in an emerging model plant lineage.</title>
        <authorList>
            <person name="Arias T."/>
            <person name="Riano-Pachon D.M."/>
            <person name="Di Stilio V.S."/>
        </authorList>
    </citation>
    <scope>NUCLEOTIDE SEQUENCE [LARGE SCALE GENOMIC DNA]</scope>
    <source>
        <strain evidence="2">cv. WT478/WT964</strain>
        <tissue evidence="1">Leaves</tissue>
    </source>
</reference>
<keyword evidence="1" id="KW-0396">Initiation factor</keyword>
<name>A0A7J6VV23_THATH</name>
<dbReference type="Proteomes" id="UP000554482">
    <property type="component" value="Unassembled WGS sequence"/>
</dbReference>
<dbReference type="OrthoDB" id="691424at2759"/>
<accession>A0A7J6VV23</accession>
<evidence type="ECO:0000313" key="2">
    <source>
        <dbReference type="Proteomes" id="UP000554482"/>
    </source>
</evidence>
<dbReference type="GO" id="GO:0003743">
    <property type="term" value="F:translation initiation factor activity"/>
    <property type="evidence" value="ECO:0007669"/>
    <property type="project" value="UniProtKB-KW"/>
</dbReference>
<dbReference type="EMBL" id="JABWDY010026609">
    <property type="protein sequence ID" value="KAF5188557.1"/>
    <property type="molecule type" value="Genomic_DNA"/>
</dbReference>
<sequence length="63" mass="7306">DYEYIDVIVEDDRLIIDIDFRSEFEIARSTKNYRTILQSLPSIFVGKPDRLQQIVSIVSEAAT</sequence>
<dbReference type="PANTHER" id="PTHR31579:SF1">
    <property type="entry name" value="OS03G0796600 PROTEIN"/>
    <property type="match status" value="1"/>
</dbReference>
<feature type="non-terminal residue" evidence="1">
    <location>
        <position position="1"/>
    </location>
</feature>
<keyword evidence="2" id="KW-1185">Reference proteome</keyword>
<organism evidence="1 2">
    <name type="scientific">Thalictrum thalictroides</name>
    <name type="common">Rue-anemone</name>
    <name type="synonym">Anemone thalictroides</name>
    <dbReference type="NCBI Taxonomy" id="46969"/>
    <lineage>
        <taxon>Eukaryota</taxon>
        <taxon>Viridiplantae</taxon>
        <taxon>Streptophyta</taxon>
        <taxon>Embryophyta</taxon>
        <taxon>Tracheophyta</taxon>
        <taxon>Spermatophyta</taxon>
        <taxon>Magnoliopsida</taxon>
        <taxon>Ranunculales</taxon>
        <taxon>Ranunculaceae</taxon>
        <taxon>Thalictroideae</taxon>
        <taxon>Thalictrum</taxon>
    </lineage>
</organism>